<name>A0A401SWH7_CHIPU</name>
<proteinExistence type="predicted"/>
<accession>A0A401SWH7</accession>
<gene>
    <name evidence="1" type="ORF">chiPu_0013233</name>
</gene>
<sequence>MFQDRVSDLATRGCGWALPKHVPESCEGSGDQRLRVGPVLANSGIQRGIWDQRLRVGPAQAPSKIQ</sequence>
<dbReference type="EMBL" id="BEZZ01000629">
    <property type="protein sequence ID" value="GCC34757.1"/>
    <property type="molecule type" value="Genomic_DNA"/>
</dbReference>
<keyword evidence="2" id="KW-1185">Reference proteome</keyword>
<reference evidence="1 2" key="1">
    <citation type="journal article" date="2018" name="Nat. Ecol. Evol.">
        <title>Shark genomes provide insights into elasmobranch evolution and the origin of vertebrates.</title>
        <authorList>
            <person name="Hara Y"/>
            <person name="Yamaguchi K"/>
            <person name="Onimaru K"/>
            <person name="Kadota M"/>
            <person name="Koyanagi M"/>
            <person name="Keeley SD"/>
            <person name="Tatsumi K"/>
            <person name="Tanaka K"/>
            <person name="Motone F"/>
            <person name="Kageyama Y"/>
            <person name="Nozu R"/>
            <person name="Adachi N"/>
            <person name="Nishimura O"/>
            <person name="Nakagawa R"/>
            <person name="Tanegashima C"/>
            <person name="Kiyatake I"/>
            <person name="Matsumoto R"/>
            <person name="Murakumo K"/>
            <person name="Nishida K"/>
            <person name="Terakita A"/>
            <person name="Kuratani S"/>
            <person name="Sato K"/>
            <person name="Hyodo S Kuraku.S."/>
        </authorList>
    </citation>
    <scope>NUCLEOTIDE SEQUENCE [LARGE SCALE GENOMIC DNA]</scope>
</reference>
<comment type="caution">
    <text evidence="1">The sequence shown here is derived from an EMBL/GenBank/DDBJ whole genome shotgun (WGS) entry which is preliminary data.</text>
</comment>
<evidence type="ECO:0000313" key="1">
    <source>
        <dbReference type="EMBL" id="GCC34757.1"/>
    </source>
</evidence>
<dbReference type="Proteomes" id="UP000287033">
    <property type="component" value="Unassembled WGS sequence"/>
</dbReference>
<dbReference type="AlphaFoldDB" id="A0A401SWH7"/>
<protein>
    <submittedName>
        <fullName evidence="1">Uncharacterized protein</fullName>
    </submittedName>
</protein>
<organism evidence="1 2">
    <name type="scientific">Chiloscyllium punctatum</name>
    <name type="common">Brownbanded bambooshark</name>
    <name type="synonym">Hemiscyllium punctatum</name>
    <dbReference type="NCBI Taxonomy" id="137246"/>
    <lineage>
        <taxon>Eukaryota</taxon>
        <taxon>Metazoa</taxon>
        <taxon>Chordata</taxon>
        <taxon>Craniata</taxon>
        <taxon>Vertebrata</taxon>
        <taxon>Chondrichthyes</taxon>
        <taxon>Elasmobranchii</taxon>
        <taxon>Galeomorphii</taxon>
        <taxon>Galeoidea</taxon>
        <taxon>Orectolobiformes</taxon>
        <taxon>Hemiscylliidae</taxon>
        <taxon>Chiloscyllium</taxon>
    </lineage>
</organism>
<evidence type="ECO:0000313" key="2">
    <source>
        <dbReference type="Proteomes" id="UP000287033"/>
    </source>
</evidence>